<keyword evidence="5" id="KW-0694">RNA-binding</keyword>
<reference evidence="12 13" key="1">
    <citation type="submission" date="2024-02" db="EMBL/GenBank/DDBJ databases">
        <title>A draft genome for the cacao thread blight pathogen Marasmius crinis-equi.</title>
        <authorList>
            <person name="Cohen S.P."/>
            <person name="Baruah I.K."/>
            <person name="Amoako-Attah I."/>
            <person name="Bukari Y."/>
            <person name="Meinhardt L.W."/>
            <person name="Bailey B.A."/>
        </authorList>
    </citation>
    <scope>NUCLEOTIDE SEQUENCE [LARGE SCALE GENOMIC DNA]</scope>
    <source>
        <strain evidence="12 13">GH-76</strain>
    </source>
</reference>
<proteinExistence type="inferred from homology"/>
<feature type="domain" description="5'-3' exoribonuclease 1 D1" evidence="10">
    <location>
        <begin position="716"/>
        <end position="905"/>
    </location>
</feature>
<sequence length="1403" mass="157274">MGIPKFFRYISERYPLTSQLIQENKIPEFDNLYLDFNGIIHNCSHPNDEDAHFRLSEEQIFTSIFAYVDHLFGKIRPKKLFYMAVDGVAPRAKMNQQRSRRFRTAKEAKEVREKAEAKGEKLPDEKAFDSNCITPGTPFMARLSEQLRYFVNKKISEDSNWRDVEVVLSGHEVPGEGEHKIMEYIRLSRAQPGYNPNMRHCLYGLDADLIMLGLLSHDPHFCLLREEVKFGPARKKSNNHSLESINFYLLHLSLFREYLDMEFHSIAPLLPFEYSLERIIDDFILLAAFVGNDFLPNLPDLHIHENGLEKLFEVYKRILPSLDGYLNDNGAISMPRLQRILDEMAIWEQEVFEREYADMGWFKGKQAKEIEKLEQTRKNKGLILTFEQRELFERVREFVLTKMDKEGEKLQIINDLPAKDRTFLATLAESMNLDAAWDEYDDDGNNLLVLSQPVRDDESSEDEVAAAESEAAIHRVLNKYAKAPVTAPQDPDKAMNTKMLEWKKDYYRTKLEIDYDDEEAMGRLVRRYIEGLQWVMRYYFTGVASWGWFYDYHYSPRISDLKGVAEMEFEFELGKPFKPFEQLMGVLPAASKEHVPQAYWTLMTDPLSPIAHFYPTSFDLDMNGKKQDWEAIVKIPFISESELLAAMGSREHSLTKEERSRNSFGSSTRFSYAGPEAEPKEYPSSLPGFFPPLYRCLCKMETFDLPKLADLPLIAGLRDGVSLGKEALAGFSSLTTLPHSGVVIGYHHVNVHGSESRNKSVVVNISNTYENRKSEDVARELVGSRVWINWPFLREGMVVGVSDPLFRYEKAKVAGREKVVSTPHSQNGLGHWRAKAQRIEDVYSKRCGVVTGEVEVLVHVRPLKGLKRLETGAFIKDYEGADKETEQALQMCVTSASEDPRYAEKPAPPLAEEFPEGSKIFFLGEHAYGVAAQVNKTEESNRTLSVILAFFPSDKAEQTKFKEIVEASNVPSSSNPGGAYVPSYIAANQVNLSGRALSKITSSFMVITSDNQKHNLGLCLKYEAKSLKVIGYTRKDKEGGRHWEFSQKALALIREYIQRFPEVFQALEADSRGNGDMMVRSDDFFSAGSQSPDAKVKEVKAWLKSKGVRDFEPVSLFCDQLDKDTVSQIEKLADEYTSSRSSGAIKKAIVKGIPRQAVLKPSDAVYRLQGQKFALGDRITMIKDSGGVPLSAKGTVIGLDVKGMDVLWDVPFMSGTTLSNRCSQYRGSTVDFSTCLNLSNPQFVTSTDPKAPVQPANTNSAFKPRIGPQPNVLPPQGQHGASGFRPAPATSSNAPVSIMTNPNRGGSRGGLFVRGGASAPRGGPPNMNGGPRYPAPTSPTANSHPSANMPPSTPPNHYARGGFGSPRGGRGGRGGFQNGFGDRGRGSPRGFRGRGRGAHAVPS</sequence>
<dbReference type="GO" id="GO:0004527">
    <property type="term" value="F:exonuclease activity"/>
    <property type="evidence" value="ECO:0007669"/>
    <property type="project" value="UniProtKB-KW"/>
</dbReference>
<dbReference type="EC" id="3.1.13.-" evidence="5"/>
<evidence type="ECO:0000256" key="4">
    <source>
        <dbReference type="ARBA" id="ARBA00038299"/>
    </source>
</evidence>
<dbReference type="Pfam" id="PF18332">
    <property type="entry name" value="XRN1_D1"/>
    <property type="match status" value="1"/>
</dbReference>
<dbReference type="InterPro" id="IPR047007">
    <property type="entry name" value="XRN1_D1_sf"/>
</dbReference>
<evidence type="ECO:0000259" key="8">
    <source>
        <dbReference type="Pfam" id="PF17846"/>
    </source>
</evidence>
<evidence type="ECO:0000259" key="9">
    <source>
        <dbReference type="Pfam" id="PF18129"/>
    </source>
</evidence>
<dbReference type="InterPro" id="IPR041106">
    <property type="entry name" value="XRN1_D2_D3"/>
</dbReference>
<feature type="compositionally biased region" description="Gly residues" evidence="6">
    <location>
        <begin position="1361"/>
        <end position="1378"/>
    </location>
</feature>
<evidence type="ECO:0000313" key="12">
    <source>
        <dbReference type="EMBL" id="KAL0571703.1"/>
    </source>
</evidence>
<dbReference type="InterPro" id="IPR040992">
    <property type="entry name" value="XRN1_D1"/>
</dbReference>
<feature type="compositionally biased region" description="Polar residues" evidence="6">
    <location>
        <begin position="1289"/>
        <end position="1303"/>
    </location>
</feature>
<evidence type="ECO:0000256" key="3">
    <source>
        <dbReference type="ARBA" id="ARBA00022839"/>
    </source>
</evidence>
<dbReference type="InterPro" id="IPR016494">
    <property type="entry name" value="5_3_exoribonuclease_1"/>
</dbReference>
<keyword evidence="2 5" id="KW-0378">Hydrolase</keyword>
<dbReference type="PIRSF" id="PIRSF006743">
    <property type="entry name" value="Exonuclease_Xnr1"/>
    <property type="match status" value="1"/>
</dbReference>
<dbReference type="Pfam" id="PF03159">
    <property type="entry name" value="XRN_N"/>
    <property type="match status" value="1"/>
</dbReference>
<feature type="compositionally biased region" description="Polar residues" evidence="6">
    <location>
        <begin position="1338"/>
        <end position="1350"/>
    </location>
</feature>
<dbReference type="Pfam" id="PF18334">
    <property type="entry name" value="XRN1_D2_D3"/>
    <property type="match status" value="1"/>
</dbReference>
<dbReference type="Gene3D" id="2.30.30.750">
    <property type="match status" value="1"/>
</dbReference>
<evidence type="ECO:0000259" key="7">
    <source>
        <dbReference type="Pfam" id="PF03159"/>
    </source>
</evidence>
<evidence type="ECO:0000256" key="1">
    <source>
        <dbReference type="ARBA" id="ARBA00022722"/>
    </source>
</evidence>
<organism evidence="12 13">
    <name type="scientific">Marasmius crinis-equi</name>
    <dbReference type="NCBI Taxonomy" id="585013"/>
    <lineage>
        <taxon>Eukaryota</taxon>
        <taxon>Fungi</taxon>
        <taxon>Dikarya</taxon>
        <taxon>Basidiomycota</taxon>
        <taxon>Agaricomycotina</taxon>
        <taxon>Agaricomycetes</taxon>
        <taxon>Agaricomycetidae</taxon>
        <taxon>Agaricales</taxon>
        <taxon>Marasmiineae</taxon>
        <taxon>Marasmiaceae</taxon>
        <taxon>Marasmius</taxon>
    </lineage>
</organism>
<dbReference type="InterPro" id="IPR047008">
    <property type="entry name" value="XRN1_SH3_sf"/>
</dbReference>
<dbReference type="InterPro" id="IPR014722">
    <property type="entry name" value="Rib_uL2_dom2"/>
</dbReference>
<keyword evidence="13" id="KW-1185">Reference proteome</keyword>
<feature type="domain" description="Xrn1 helical" evidence="8">
    <location>
        <begin position="274"/>
        <end position="665"/>
    </location>
</feature>
<evidence type="ECO:0000256" key="2">
    <source>
        <dbReference type="ARBA" id="ARBA00022801"/>
    </source>
</evidence>
<dbReference type="CDD" id="cd18673">
    <property type="entry name" value="PIN_XRN1-2-like"/>
    <property type="match status" value="1"/>
</dbReference>
<dbReference type="Gene3D" id="1.25.40.1050">
    <property type="match status" value="1"/>
</dbReference>
<feature type="region of interest" description="Disordered" evidence="6">
    <location>
        <begin position="649"/>
        <end position="670"/>
    </location>
</feature>
<accession>A0ABR3F915</accession>
<dbReference type="InterPro" id="IPR041412">
    <property type="entry name" value="Xrn1_helical"/>
</dbReference>
<feature type="compositionally biased region" description="Basic and acidic residues" evidence="6">
    <location>
        <begin position="649"/>
        <end position="661"/>
    </location>
</feature>
<comment type="function">
    <text evidence="5">Multifunctional protein that exhibits several independent functions at different levels of the cellular processes. 5'-3' exonuclease component of the nonsense-mediated mRNA decay (NMD) which is a highly conserved mRNA degradation pathway, an RNA surveillance system whose role is to identify and rid cells of mRNA with premature termination codons and thus prevents accumulation of potentially harmful truncated proteins.</text>
</comment>
<evidence type="ECO:0000256" key="6">
    <source>
        <dbReference type="SAM" id="MobiDB-lite"/>
    </source>
</evidence>
<gene>
    <name evidence="12" type="primary">exo2</name>
    <name evidence="12" type="ORF">V5O48_010264</name>
</gene>
<protein>
    <recommendedName>
        <fullName evidence="5">5'-3' exoribonuclease 1</fullName>
        <ecNumber evidence="5">3.1.13.-</ecNumber>
    </recommendedName>
</protein>
<dbReference type="Gene3D" id="2.30.30.30">
    <property type="match status" value="1"/>
</dbReference>
<feature type="compositionally biased region" description="Low complexity" evidence="6">
    <location>
        <begin position="1314"/>
        <end position="1332"/>
    </location>
</feature>
<keyword evidence="1 5" id="KW-0540">Nuclease</keyword>
<feature type="domain" description="Xrn1 N-terminal" evidence="7">
    <location>
        <begin position="1"/>
        <end position="227"/>
    </location>
</feature>
<dbReference type="Gene3D" id="3.40.50.12390">
    <property type="match status" value="1"/>
</dbReference>
<dbReference type="PANTHER" id="PTHR12341">
    <property type="entry name" value="5'-&gt;3' EXORIBONUCLEASE"/>
    <property type="match status" value="1"/>
</dbReference>
<feature type="domain" description="Exoribonuclease Xrn1 D2/D3" evidence="11">
    <location>
        <begin position="909"/>
        <end position="1151"/>
    </location>
</feature>
<evidence type="ECO:0000256" key="5">
    <source>
        <dbReference type="PIRNR" id="PIRNR006743"/>
    </source>
</evidence>
<dbReference type="EMBL" id="JBAHYK010000728">
    <property type="protein sequence ID" value="KAL0571703.1"/>
    <property type="molecule type" value="Genomic_DNA"/>
</dbReference>
<comment type="subcellular location">
    <subcellularLocation>
        <location evidence="5">Cytoplasm</location>
    </subcellularLocation>
</comment>
<dbReference type="Proteomes" id="UP001465976">
    <property type="component" value="Unassembled WGS sequence"/>
</dbReference>
<keyword evidence="5" id="KW-0866">Nonsense-mediated mRNA decay</keyword>
<comment type="similarity">
    <text evidence="4 5">Belongs to the 5'-3' exonuclease family.</text>
</comment>
<evidence type="ECO:0000259" key="10">
    <source>
        <dbReference type="Pfam" id="PF18332"/>
    </source>
</evidence>
<dbReference type="Gene3D" id="2.170.260.40">
    <property type="match status" value="1"/>
</dbReference>
<name>A0ABR3F915_9AGAR</name>
<dbReference type="InterPro" id="IPR004859">
    <property type="entry name" value="Xrn1_N"/>
</dbReference>
<comment type="caution">
    <text evidence="12">The sequence shown here is derived from an EMBL/GenBank/DDBJ whole genome shotgun (WGS) entry which is preliminary data.</text>
</comment>
<keyword evidence="3 5" id="KW-0269">Exonuclease</keyword>
<evidence type="ECO:0000259" key="11">
    <source>
        <dbReference type="Pfam" id="PF18334"/>
    </source>
</evidence>
<dbReference type="InterPro" id="IPR027073">
    <property type="entry name" value="5_3_exoribonuclease"/>
</dbReference>
<feature type="region of interest" description="Disordered" evidence="6">
    <location>
        <begin position="1244"/>
        <end position="1403"/>
    </location>
</feature>
<evidence type="ECO:0000313" key="13">
    <source>
        <dbReference type="Proteomes" id="UP001465976"/>
    </source>
</evidence>
<dbReference type="Pfam" id="PF18129">
    <property type="entry name" value="SH3_12"/>
    <property type="match status" value="1"/>
</dbReference>
<feature type="domain" description="5'-3' exoribonuclease 1 SH3-like" evidence="9">
    <location>
        <begin position="1171"/>
        <end position="1237"/>
    </location>
</feature>
<dbReference type="InterPro" id="IPR041385">
    <property type="entry name" value="SH3_12"/>
</dbReference>
<dbReference type="Pfam" id="PF17846">
    <property type="entry name" value="XRN_M"/>
    <property type="match status" value="1"/>
</dbReference>
<keyword evidence="5" id="KW-0963">Cytoplasm</keyword>
<dbReference type="PANTHER" id="PTHR12341:SF7">
    <property type="entry name" value="5'-3' EXORIBONUCLEASE 1"/>
    <property type="match status" value="1"/>
</dbReference>